<name>A0A1G5WR02_9BACT</name>
<evidence type="ECO:0000313" key="2">
    <source>
        <dbReference type="EMBL" id="SDA60360.1"/>
    </source>
</evidence>
<sequence length="156" mass="17393">MKKALIVFVLCAAISTFSMAQEKGDSRIHALGTYGLRFNEFGAAGGLEFFFADKFAVMPSFTKFFPKVGNFSNFSFDLRYYVTEGPSQLYFLAGYSQTFENNQPGQPGTKRDYVGANAGVGAYIVLTEWVGLSTEFKFQSQFRQEPSFRVGLAFPL</sequence>
<evidence type="ECO:0000256" key="1">
    <source>
        <dbReference type="SAM" id="SignalP"/>
    </source>
</evidence>
<evidence type="ECO:0000313" key="3">
    <source>
        <dbReference type="Proteomes" id="UP000198756"/>
    </source>
</evidence>
<dbReference type="EMBL" id="FMXE01000007">
    <property type="protein sequence ID" value="SDA60360.1"/>
    <property type="molecule type" value="Genomic_DNA"/>
</dbReference>
<reference evidence="3" key="1">
    <citation type="submission" date="2016-10" db="EMBL/GenBank/DDBJ databases">
        <authorList>
            <person name="Varghese N."/>
            <person name="Submissions S."/>
        </authorList>
    </citation>
    <scope>NUCLEOTIDE SEQUENCE [LARGE SCALE GENOMIC DNA]</scope>
    <source>
        <strain evidence="3">DSM 22703</strain>
    </source>
</reference>
<feature type="signal peptide" evidence="1">
    <location>
        <begin position="1"/>
        <end position="20"/>
    </location>
</feature>
<organism evidence="2 3">
    <name type="scientific">Algoriphagus alkaliphilus</name>
    <dbReference type="NCBI Taxonomy" id="279824"/>
    <lineage>
        <taxon>Bacteria</taxon>
        <taxon>Pseudomonadati</taxon>
        <taxon>Bacteroidota</taxon>
        <taxon>Cytophagia</taxon>
        <taxon>Cytophagales</taxon>
        <taxon>Cyclobacteriaceae</taxon>
        <taxon>Algoriphagus</taxon>
    </lineage>
</organism>
<accession>A0A1G5WR02</accession>
<dbReference type="Proteomes" id="UP000198756">
    <property type="component" value="Unassembled WGS sequence"/>
</dbReference>
<dbReference type="Gene3D" id="2.40.160.20">
    <property type="match status" value="1"/>
</dbReference>
<dbReference type="AlphaFoldDB" id="A0A1G5WR02"/>
<gene>
    <name evidence="2" type="ORF">SAMN03080617_01241</name>
</gene>
<dbReference type="STRING" id="279824.SAMN03080617_01241"/>
<keyword evidence="1" id="KW-0732">Signal</keyword>
<proteinExistence type="predicted"/>
<feature type="chain" id="PRO_5011717917" description="Outer membrane protein beta-barrel domain-containing protein" evidence="1">
    <location>
        <begin position="21"/>
        <end position="156"/>
    </location>
</feature>
<protein>
    <recommendedName>
        <fullName evidence="4">Outer membrane protein beta-barrel domain-containing protein</fullName>
    </recommendedName>
</protein>
<dbReference type="RefSeq" id="WP_245693190.1">
    <property type="nucleotide sequence ID" value="NZ_FMXE01000007.1"/>
</dbReference>
<evidence type="ECO:0008006" key="4">
    <source>
        <dbReference type="Google" id="ProtNLM"/>
    </source>
</evidence>
<keyword evidence="3" id="KW-1185">Reference proteome</keyword>